<sequence>MPLNHFVKNVCMFKVSTAIAEYGKGGCHIP</sequence>
<dbReference type="EMBL" id="BK015778">
    <property type="protein sequence ID" value="DAE24608.1"/>
    <property type="molecule type" value="Genomic_DNA"/>
</dbReference>
<accession>A0A8S5QZT3</accession>
<proteinExistence type="predicted"/>
<evidence type="ECO:0000313" key="1">
    <source>
        <dbReference type="EMBL" id="DAE24608.1"/>
    </source>
</evidence>
<organism evidence="1">
    <name type="scientific">virus sp. ctPLL24</name>
    <dbReference type="NCBI Taxonomy" id="2826802"/>
    <lineage>
        <taxon>Viruses</taxon>
    </lineage>
</organism>
<protein>
    <submittedName>
        <fullName evidence="1">Uncharacterized protein</fullName>
    </submittedName>
</protein>
<reference evidence="1" key="1">
    <citation type="journal article" date="2021" name="Proc. Natl. Acad. Sci. U.S.A.">
        <title>A Catalog of Tens of Thousands of Viruses from Human Metagenomes Reveals Hidden Associations with Chronic Diseases.</title>
        <authorList>
            <person name="Tisza M.J."/>
            <person name="Buck C.B."/>
        </authorList>
    </citation>
    <scope>NUCLEOTIDE SEQUENCE</scope>
    <source>
        <strain evidence="1">CtPLL24</strain>
    </source>
</reference>
<name>A0A8S5QZT3_9VIRU</name>